<dbReference type="PANTHER" id="PTHR34512:SF30">
    <property type="entry name" value="OUTER MEMBRANE PROTEIN ASSEMBLY FACTOR BAMB"/>
    <property type="match status" value="1"/>
</dbReference>
<organism evidence="3 4">
    <name type="scientific">Gimesia aquarii</name>
    <dbReference type="NCBI Taxonomy" id="2527964"/>
    <lineage>
        <taxon>Bacteria</taxon>
        <taxon>Pseudomonadati</taxon>
        <taxon>Planctomycetota</taxon>
        <taxon>Planctomycetia</taxon>
        <taxon>Planctomycetales</taxon>
        <taxon>Planctomycetaceae</taxon>
        <taxon>Gimesia</taxon>
    </lineage>
</organism>
<protein>
    <submittedName>
        <fullName evidence="3">Outer membrane biogenesis protein BamB</fullName>
    </submittedName>
</protein>
<evidence type="ECO:0000313" key="4">
    <source>
        <dbReference type="Proteomes" id="UP000318384"/>
    </source>
</evidence>
<feature type="transmembrane region" description="Helical" evidence="1">
    <location>
        <begin position="60"/>
        <end position="78"/>
    </location>
</feature>
<name>A0A517WXU7_9PLAN</name>
<dbReference type="EMBL" id="CP037422">
    <property type="protein sequence ID" value="QDU10080.1"/>
    <property type="molecule type" value="Genomic_DNA"/>
</dbReference>
<keyword evidence="1" id="KW-0812">Transmembrane</keyword>
<keyword evidence="1" id="KW-1133">Transmembrane helix</keyword>
<dbReference type="Proteomes" id="UP000318384">
    <property type="component" value="Chromosome"/>
</dbReference>
<dbReference type="RefSeq" id="WP_145177354.1">
    <property type="nucleotide sequence ID" value="NZ_CP037422.1"/>
</dbReference>
<feature type="domain" description="Pyrrolo-quinoline quinone repeat" evidence="2">
    <location>
        <begin position="215"/>
        <end position="473"/>
    </location>
</feature>
<dbReference type="PANTHER" id="PTHR34512">
    <property type="entry name" value="CELL SURFACE PROTEIN"/>
    <property type="match status" value="1"/>
</dbReference>
<keyword evidence="4" id="KW-1185">Reference proteome</keyword>
<gene>
    <name evidence="3" type="ORF">V202x_34780</name>
</gene>
<reference evidence="3 4" key="1">
    <citation type="submission" date="2019-03" db="EMBL/GenBank/DDBJ databases">
        <title>Deep-cultivation of Planctomycetes and their phenomic and genomic characterization uncovers novel biology.</title>
        <authorList>
            <person name="Wiegand S."/>
            <person name="Jogler M."/>
            <person name="Boedeker C."/>
            <person name="Pinto D."/>
            <person name="Vollmers J."/>
            <person name="Rivas-Marin E."/>
            <person name="Kohn T."/>
            <person name="Peeters S.H."/>
            <person name="Heuer A."/>
            <person name="Rast P."/>
            <person name="Oberbeckmann S."/>
            <person name="Bunk B."/>
            <person name="Jeske O."/>
            <person name="Meyerdierks A."/>
            <person name="Storesund J.E."/>
            <person name="Kallscheuer N."/>
            <person name="Luecker S."/>
            <person name="Lage O.M."/>
            <person name="Pohl T."/>
            <person name="Merkel B.J."/>
            <person name="Hornburger P."/>
            <person name="Mueller R.-W."/>
            <person name="Bruemmer F."/>
            <person name="Labrenz M."/>
            <person name="Spormann A.M."/>
            <person name="Op den Camp H."/>
            <person name="Overmann J."/>
            <person name="Amann R."/>
            <person name="Jetten M.S.M."/>
            <person name="Mascher T."/>
            <person name="Medema M.H."/>
            <person name="Devos D.P."/>
            <person name="Kaster A.-K."/>
            <person name="Ovreas L."/>
            <person name="Rohde M."/>
            <person name="Galperin M.Y."/>
            <person name="Jogler C."/>
        </authorList>
    </citation>
    <scope>NUCLEOTIDE SEQUENCE [LARGE SCALE GENOMIC DNA]</scope>
    <source>
        <strain evidence="3 4">V202</strain>
    </source>
</reference>
<accession>A0A517WXU7</accession>
<feature type="transmembrane region" description="Helical" evidence="1">
    <location>
        <begin position="31"/>
        <end position="48"/>
    </location>
</feature>
<sequence length="550" mass="61829">MGGSESEDQSVKVSDQVSSESIPTRKLRWKWGLAILFAGIGFTIYQWFQLAPDRTYQVFAVYGGIRNIFIGLLIWWMLISGVSWKARFKGLLGTILFFVLFFSLLRVESFEGDMVPRFQFRFLPTAEQRAEKYFEQAAKMPQESNADSSTLEVSPEDWPAYRGVDRDGIVRDQKIRTDWDVRPPELLWKHPVGSGWGSFAIIGDRAFTQEQRGEKETVVCYDALSGKQIWTHHDYVRFTEVLGGPGPRATPTFYDGMIYSMGATGILNCLNAITGELVWSKDLLEEEKLDNLQWAMSGSPLIWEDLVIVNQGIPQETSKVNPRSVVALDRLTGDKVWSGGKHKSSYSSPQLSILNEEPRLLIFHSKGLEGFTPQEGKSLWFFPWTNQAGVNAAQPIVIEPSSIFLGAGYGAGSARITIRESEQQAEPDVIEDWKSKSLKLKFNSAVVRDGFVYGLDEGILTCLNLETGKRAWKRGRYGYGQMILVNDNLLILAEDGRVELVKADPKKYTQIATFQAIQGQTWNHPALAQGKLFVRNSEEAACYDISDAAK</sequence>
<dbReference type="OrthoDB" id="7051554at2"/>
<dbReference type="SUPFAM" id="SSF50998">
    <property type="entry name" value="Quinoprotein alcohol dehydrogenase-like"/>
    <property type="match status" value="1"/>
</dbReference>
<dbReference type="Gene3D" id="2.130.10.10">
    <property type="entry name" value="YVTN repeat-like/Quinoprotein amine dehydrogenase"/>
    <property type="match status" value="1"/>
</dbReference>
<evidence type="ECO:0000256" key="1">
    <source>
        <dbReference type="SAM" id="Phobius"/>
    </source>
</evidence>
<evidence type="ECO:0000259" key="2">
    <source>
        <dbReference type="Pfam" id="PF13360"/>
    </source>
</evidence>
<dbReference type="InterPro" id="IPR018391">
    <property type="entry name" value="PQQ_b-propeller_rpt"/>
</dbReference>
<dbReference type="InterPro" id="IPR011047">
    <property type="entry name" value="Quinoprotein_ADH-like_sf"/>
</dbReference>
<feature type="transmembrane region" description="Helical" evidence="1">
    <location>
        <begin position="90"/>
        <end position="107"/>
    </location>
</feature>
<dbReference type="InterPro" id="IPR002372">
    <property type="entry name" value="PQQ_rpt_dom"/>
</dbReference>
<dbReference type="SMART" id="SM00564">
    <property type="entry name" value="PQQ"/>
    <property type="match status" value="3"/>
</dbReference>
<dbReference type="InterPro" id="IPR015943">
    <property type="entry name" value="WD40/YVTN_repeat-like_dom_sf"/>
</dbReference>
<proteinExistence type="predicted"/>
<dbReference type="Pfam" id="PF13360">
    <property type="entry name" value="PQQ_2"/>
    <property type="match status" value="1"/>
</dbReference>
<keyword evidence="1" id="KW-0472">Membrane</keyword>
<dbReference type="AlphaFoldDB" id="A0A517WXU7"/>
<evidence type="ECO:0000313" key="3">
    <source>
        <dbReference type="EMBL" id="QDU10080.1"/>
    </source>
</evidence>